<organism evidence="2 3">
    <name type="scientific">Pseudodonghicola xiamenensis</name>
    <dbReference type="NCBI Taxonomy" id="337702"/>
    <lineage>
        <taxon>Bacteria</taxon>
        <taxon>Pseudomonadati</taxon>
        <taxon>Pseudomonadota</taxon>
        <taxon>Alphaproteobacteria</taxon>
        <taxon>Rhodobacterales</taxon>
        <taxon>Paracoccaceae</taxon>
        <taxon>Pseudodonghicola</taxon>
    </lineage>
</organism>
<gene>
    <name evidence="2" type="ORF">GCM10010961_43670</name>
</gene>
<comment type="caution">
    <text evidence="2">The sequence shown here is derived from an EMBL/GenBank/DDBJ whole genome shotgun (WGS) entry which is preliminary data.</text>
</comment>
<reference evidence="2" key="2">
    <citation type="submission" date="2020-09" db="EMBL/GenBank/DDBJ databases">
        <authorList>
            <person name="Sun Q."/>
            <person name="Zhou Y."/>
        </authorList>
    </citation>
    <scope>NUCLEOTIDE SEQUENCE</scope>
    <source>
        <strain evidence="2">CGMCC 1.7081</strain>
    </source>
</reference>
<feature type="region of interest" description="Disordered" evidence="1">
    <location>
        <begin position="22"/>
        <end position="78"/>
    </location>
</feature>
<dbReference type="AlphaFoldDB" id="A0A8J3H9R3"/>
<proteinExistence type="predicted"/>
<dbReference type="Proteomes" id="UP000611500">
    <property type="component" value="Unassembled WGS sequence"/>
</dbReference>
<accession>A0A8J3H9R3</accession>
<keyword evidence="3" id="KW-1185">Reference proteome</keyword>
<dbReference type="EMBL" id="BNAP01000048">
    <property type="protein sequence ID" value="GHH04997.1"/>
    <property type="molecule type" value="Genomic_DNA"/>
</dbReference>
<reference evidence="2" key="1">
    <citation type="journal article" date="2014" name="Int. J. Syst. Evol. Microbiol.">
        <title>Complete genome sequence of Corynebacterium casei LMG S-19264T (=DSM 44701T), isolated from a smear-ripened cheese.</title>
        <authorList>
            <consortium name="US DOE Joint Genome Institute (JGI-PGF)"/>
            <person name="Walter F."/>
            <person name="Albersmeier A."/>
            <person name="Kalinowski J."/>
            <person name="Ruckert C."/>
        </authorList>
    </citation>
    <scope>NUCLEOTIDE SEQUENCE</scope>
    <source>
        <strain evidence="2">CGMCC 1.7081</strain>
    </source>
</reference>
<evidence type="ECO:0000313" key="3">
    <source>
        <dbReference type="Proteomes" id="UP000611500"/>
    </source>
</evidence>
<evidence type="ECO:0000256" key="1">
    <source>
        <dbReference type="SAM" id="MobiDB-lite"/>
    </source>
</evidence>
<sequence length="78" mass="8525">MPVNLTGFSPADWLTRDRPCASLSRRPARRAPPRSQVQSAARTVRHSRRTAKGSDAGLMPIRTPPHTGNLTIGMAVQH</sequence>
<protein>
    <submittedName>
        <fullName evidence="2">Uncharacterized protein</fullName>
    </submittedName>
</protein>
<name>A0A8J3H9R3_9RHOB</name>
<evidence type="ECO:0000313" key="2">
    <source>
        <dbReference type="EMBL" id="GHH04997.1"/>
    </source>
</evidence>